<organism evidence="4">
    <name type="scientific">Onchocerca flexuosa</name>
    <dbReference type="NCBI Taxonomy" id="387005"/>
    <lineage>
        <taxon>Eukaryota</taxon>
        <taxon>Metazoa</taxon>
        <taxon>Ecdysozoa</taxon>
        <taxon>Nematoda</taxon>
        <taxon>Chromadorea</taxon>
        <taxon>Rhabditida</taxon>
        <taxon>Spirurina</taxon>
        <taxon>Spiruromorpha</taxon>
        <taxon>Filarioidea</taxon>
        <taxon>Onchocercidae</taxon>
        <taxon>Onchocerca</taxon>
    </lineage>
</organism>
<feature type="region of interest" description="Disordered" evidence="1">
    <location>
        <begin position="19"/>
        <end position="112"/>
    </location>
</feature>
<dbReference type="EMBL" id="UZAJ01004064">
    <property type="protein sequence ID" value="VDO41647.1"/>
    <property type="molecule type" value="Genomic_DNA"/>
</dbReference>
<accession>A0A183HBW3</accession>
<protein>
    <submittedName>
        <fullName evidence="2 4">Uncharacterized protein</fullName>
    </submittedName>
</protein>
<reference evidence="4" key="1">
    <citation type="submission" date="2016-06" db="UniProtKB">
        <authorList>
            <consortium name="WormBaseParasite"/>
        </authorList>
    </citation>
    <scope>IDENTIFICATION</scope>
</reference>
<keyword evidence="3" id="KW-1185">Reference proteome</keyword>
<gene>
    <name evidence="2" type="ORF">OFLC_LOCUS4976</name>
</gene>
<proteinExistence type="predicted"/>
<sequence>MRNRPLGYTDKKEISTFLLEMSGNSSHSHSSRHRLSSATSGSPPNSRQILSQASSNSTRTSQSRSRNSYRQSSSLQEQEIVEDGNIQNREQEAIQHVQNERHSPARSQLTGK</sequence>
<evidence type="ECO:0000313" key="3">
    <source>
        <dbReference type="Proteomes" id="UP000267606"/>
    </source>
</evidence>
<dbReference type="Proteomes" id="UP000267606">
    <property type="component" value="Unassembled WGS sequence"/>
</dbReference>
<dbReference type="STRING" id="387005.A0A183HBW3"/>
<reference evidence="2 3" key="2">
    <citation type="submission" date="2018-11" db="EMBL/GenBank/DDBJ databases">
        <authorList>
            <consortium name="Pathogen Informatics"/>
        </authorList>
    </citation>
    <scope>NUCLEOTIDE SEQUENCE [LARGE SCALE GENOMIC DNA]</scope>
</reference>
<dbReference type="WBParaSite" id="OFLC_0000497401-mRNA-1">
    <property type="protein sequence ID" value="OFLC_0000497401-mRNA-1"/>
    <property type="gene ID" value="OFLC_0000497401"/>
</dbReference>
<dbReference type="AlphaFoldDB" id="A0A183HBW3"/>
<name>A0A183HBW3_9BILA</name>
<evidence type="ECO:0000256" key="1">
    <source>
        <dbReference type="SAM" id="MobiDB-lite"/>
    </source>
</evidence>
<evidence type="ECO:0000313" key="4">
    <source>
        <dbReference type="WBParaSite" id="OFLC_0000497401-mRNA-1"/>
    </source>
</evidence>
<feature type="compositionally biased region" description="Basic and acidic residues" evidence="1">
    <location>
        <begin position="89"/>
        <end position="103"/>
    </location>
</feature>
<feature type="compositionally biased region" description="Low complexity" evidence="1">
    <location>
        <begin position="50"/>
        <end position="76"/>
    </location>
</feature>
<evidence type="ECO:0000313" key="2">
    <source>
        <dbReference type="EMBL" id="VDO41647.1"/>
    </source>
</evidence>